<dbReference type="PANTHER" id="PTHR24251">
    <property type="entry name" value="OVOCHYMASE-RELATED"/>
    <property type="match status" value="1"/>
</dbReference>
<dbReference type="CDD" id="cd00041">
    <property type="entry name" value="CUB"/>
    <property type="match status" value="2"/>
</dbReference>
<gene>
    <name evidence="5" type="ORF">PLOB_00023559</name>
</gene>
<protein>
    <recommendedName>
        <fullName evidence="4">CUB domain-containing protein</fullName>
    </recommendedName>
</protein>
<accession>A0ABN8NMC4</accession>
<feature type="domain" description="CUB" evidence="4">
    <location>
        <begin position="4"/>
        <end position="121"/>
    </location>
</feature>
<proteinExistence type="predicted"/>
<feature type="non-terminal residue" evidence="5">
    <location>
        <position position="1"/>
    </location>
</feature>
<dbReference type="InterPro" id="IPR000859">
    <property type="entry name" value="CUB_dom"/>
</dbReference>
<feature type="disulfide bond" evidence="3">
    <location>
        <begin position="4"/>
        <end position="31"/>
    </location>
</feature>
<dbReference type="PANTHER" id="PTHR24251:SF30">
    <property type="entry name" value="MEMBRANE FRIZZLED-RELATED PROTEIN"/>
    <property type="match status" value="1"/>
</dbReference>
<evidence type="ECO:0000313" key="6">
    <source>
        <dbReference type="Proteomes" id="UP001159405"/>
    </source>
</evidence>
<name>A0ABN8NMC4_9CNID</name>
<comment type="caution">
    <text evidence="3">Lacks conserved residue(s) required for the propagation of feature annotation.</text>
</comment>
<keyword evidence="1" id="KW-0677">Repeat</keyword>
<evidence type="ECO:0000256" key="3">
    <source>
        <dbReference type="PROSITE-ProRule" id="PRU00059"/>
    </source>
</evidence>
<keyword evidence="2 3" id="KW-1015">Disulfide bond</keyword>
<comment type="caution">
    <text evidence="5">The sequence shown here is derived from an EMBL/GenBank/DDBJ whole genome shotgun (WGS) entry which is preliminary data.</text>
</comment>
<dbReference type="SMART" id="SM00042">
    <property type="entry name" value="CUB"/>
    <property type="match status" value="2"/>
</dbReference>
<keyword evidence="6" id="KW-1185">Reference proteome</keyword>
<feature type="domain" description="CUB" evidence="4">
    <location>
        <begin position="122"/>
        <end position="233"/>
    </location>
</feature>
<evidence type="ECO:0000259" key="4">
    <source>
        <dbReference type="PROSITE" id="PS01180"/>
    </source>
</evidence>
<sequence length="282" mass="31016">AEPCAQQNITVWSGTLQSPNYPSHYSKNMDCYWLIRVAEGNNIEIDFQDLSAERDANCPNDYIEILDGSYGSTVLIARLCGFSLQDVDERTFVSSSNMLLVHMHTDNDKENRGFLAKHKGICDVRLTALSGTIMSPNHPDNYPTRLACVWLIDVGYGYHTTLTFHKFMLEKNEGCSFDWLSVKEGNSTSSPEKTRVCGDVLPPIIEATGPVTITFNTDGDKEFEGFDITYQAKDANESSTVESATSVLASSTVVLHFTLLARPSVVPTSPTDPTSSTMSAGM</sequence>
<dbReference type="EMBL" id="CALNXK010000028">
    <property type="protein sequence ID" value="CAH3115175.1"/>
    <property type="molecule type" value="Genomic_DNA"/>
</dbReference>
<dbReference type="Proteomes" id="UP001159405">
    <property type="component" value="Unassembled WGS sequence"/>
</dbReference>
<dbReference type="Gene3D" id="2.60.120.290">
    <property type="entry name" value="Spermadhesin, CUB domain"/>
    <property type="match status" value="2"/>
</dbReference>
<evidence type="ECO:0000313" key="5">
    <source>
        <dbReference type="EMBL" id="CAH3115175.1"/>
    </source>
</evidence>
<organism evidence="5 6">
    <name type="scientific">Porites lobata</name>
    <dbReference type="NCBI Taxonomy" id="104759"/>
    <lineage>
        <taxon>Eukaryota</taxon>
        <taxon>Metazoa</taxon>
        <taxon>Cnidaria</taxon>
        <taxon>Anthozoa</taxon>
        <taxon>Hexacorallia</taxon>
        <taxon>Scleractinia</taxon>
        <taxon>Fungiina</taxon>
        <taxon>Poritidae</taxon>
        <taxon>Porites</taxon>
    </lineage>
</organism>
<reference evidence="5 6" key="1">
    <citation type="submission" date="2022-05" db="EMBL/GenBank/DDBJ databases">
        <authorList>
            <consortium name="Genoscope - CEA"/>
            <person name="William W."/>
        </authorList>
    </citation>
    <scope>NUCLEOTIDE SEQUENCE [LARGE SCALE GENOMIC DNA]</scope>
</reference>
<dbReference type="Pfam" id="PF00431">
    <property type="entry name" value="CUB"/>
    <property type="match status" value="2"/>
</dbReference>
<dbReference type="InterPro" id="IPR035914">
    <property type="entry name" value="Sperma_CUB_dom_sf"/>
</dbReference>
<dbReference type="SUPFAM" id="SSF49854">
    <property type="entry name" value="Spermadhesin, CUB domain"/>
    <property type="match status" value="2"/>
</dbReference>
<evidence type="ECO:0000256" key="2">
    <source>
        <dbReference type="ARBA" id="ARBA00023157"/>
    </source>
</evidence>
<dbReference type="PROSITE" id="PS01180">
    <property type="entry name" value="CUB"/>
    <property type="match status" value="2"/>
</dbReference>
<evidence type="ECO:0000256" key="1">
    <source>
        <dbReference type="ARBA" id="ARBA00022737"/>
    </source>
</evidence>